<dbReference type="EMBL" id="JBHUEO010000044">
    <property type="protein sequence ID" value="MFD1707744.1"/>
    <property type="molecule type" value="Genomic_DNA"/>
</dbReference>
<gene>
    <name evidence="1" type="ORF">ACFSCZ_13535</name>
</gene>
<organism evidence="1 2">
    <name type="scientific">Siminovitchia sediminis</name>
    <dbReference type="NCBI Taxonomy" id="1274353"/>
    <lineage>
        <taxon>Bacteria</taxon>
        <taxon>Bacillati</taxon>
        <taxon>Bacillota</taxon>
        <taxon>Bacilli</taxon>
        <taxon>Bacillales</taxon>
        <taxon>Bacillaceae</taxon>
        <taxon>Siminovitchia</taxon>
    </lineage>
</organism>
<dbReference type="Proteomes" id="UP001597301">
    <property type="component" value="Unassembled WGS sequence"/>
</dbReference>
<evidence type="ECO:0000313" key="2">
    <source>
        <dbReference type="Proteomes" id="UP001597301"/>
    </source>
</evidence>
<name>A0ABW4KHX6_9BACI</name>
<sequence>MNNQVSEHRRKWLMDKLMIMGMLSQKDDELSLRELERKYRRVKSKSHPHSQMDSLHFITFTS</sequence>
<accession>A0ABW4KHX6</accession>
<evidence type="ECO:0000313" key="1">
    <source>
        <dbReference type="EMBL" id="MFD1707744.1"/>
    </source>
</evidence>
<keyword evidence="2" id="KW-1185">Reference proteome</keyword>
<proteinExistence type="predicted"/>
<comment type="caution">
    <text evidence="1">The sequence shown here is derived from an EMBL/GenBank/DDBJ whole genome shotgun (WGS) entry which is preliminary data.</text>
</comment>
<reference evidence="2" key="1">
    <citation type="journal article" date="2019" name="Int. J. Syst. Evol. Microbiol.">
        <title>The Global Catalogue of Microorganisms (GCM) 10K type strain sequencing project: providing services to taxonomists for standard genome sequencing and annotation.</title>
        <authorList>
            <consortium name="The Broad Institute Genomics Platform"/>
            <consortium name="The Broad Institute Genome Sequencing Center for Infectious Disease"/>
            <person name="Wu L."/>
            <person name="Ma J."/>
        </authorList>
    </citation>
    <scope>NUCLEOTIDE SEQUENCE [LARGE SCALE GENOMIC DNA]</scope>
    <source>
        <strain evidence="2">CGMCC 1.12295</strain>
    </source>
</reference>
<protein>
    <submittedName>
        <fullName evidence="1">Fur-regulated basic protein FbpA</fullName>
    </submittedName>
</protein>
<dbReference type="RefSeq" id="WP_380774542.1">
    <property type="nucleotide sequence ID" value="NZ_JBHUEO010000044.1"/>
</dbReference>